<dbReference type="RefSeq" id="WP_377773794.1">
    <property type="nucleotide sequence ID" value="NZ_JBHUOQ010000003.1"/>
</dbReference>
<dbReference type="Pfam" id="PF00155">
    <property type="entry name" value="Aminotran_1_2"/>
    <property type="match status" value="1"/>
</dbReference>
<dbReference type="PANTHER" id="PTHR46383:SF4">
    <property type="entry name" value="AMINOTRANSFERASE"/>
    <property type="match status" value="1"/>
</dbReference>
<evidence type="ECO:0000256" key="2">
    <source>
        <dbReference type="ARBA" id="ARBA00007441"/>
    </source>
</evidence>
<dbReference type="InterPro" id="IPR015421">
    <property type="entry name" value="PyrdxlP-dep_Trfase_major"/>
</dbReference>
<dbReference type="InterPro" id="IPR050596">
    <property type="entry name" value="AspAT/PAT-like"/>
</dbReference>
<keyword evidence="9" id="KW-1185">Reference proteome</keyword>
<dbReference type="InterPro" id="IPR015424">
    <property type="entry name" value="PyrdxlP-dep_Trfase"/>
</dbReference>
<comment type="similarity">
    <text evidence="2 6">Belongs to the class-I pyridoxal-phosphate-dependent aminotransferase family.</text>
</comment>
<accession>A0ABW5WX02</accession>
<protein>
    <recommendedName>
        <fullName evidence="6">Aminotransferase</fullName>
        <ecNumber evidence="6">2.6.1.-</ecNumber>
    </recommendedName>
</protein>
<evidence type="ECO:0000256" key="1">
    <source>
        <dbReference type="ARBA" id="ARBA00001933"/>
    </source>
</evidence>
<dbReference type="SUPFAM" id="SSF53383">
    <property type="entry name" value="PLP-dependent transferases"/>
    <property type="match status" value="1"/>
</dbReference>
<keyword evidence="3 6" id="KW-0032">Aminotransferase</keyword>
<feature type="domain" description="Aminotransferase class I/classII large" evidence="7">
    <location>
        <begin position="27"/>
        <end position="372"/>
    </location>
</feature>
<sequence>MKINPNAVEIQIPGIRVYSNKVNEFEDGINMTIGQPDFPTPESVKKAGIKAIEDNLTGYSHNAGLLPLRECVTNFFNETYGGTFDTDDAVITNGASEALDSVLRTVMTPGDEVIILSPAYPGYEALITLNGGTTTYLDTSHNGFKPDIKALDAAVNERTKAVILNYPSNPTGVSLSRQDIEAVIDLLKEKDIFIISDEIYSENTFSGSHVSFASFDEVREQTFIIHGLSKSHSMTGWRIGYVLGPTEIMKHVLKVHLNNSICASVPSQYAAIEALTNGRHYPEIMNRKYIERRDYLYDSLTALGFTVSEPTGAFYIFPDISSSGLDDVTFADRLLEEEHVAVVPGSTFSKDNHKCVRISYANSLDNLKEGMQRMKSFMDRL</sequence>
<evidence type="ECO:0000313" key="9">
    <source>
        <dbReference type="Proteomes" id="UP001597519"/>
    </source>
</evidence>
<dbReference type="PANTHER" id="PTHR46383">
    <property type="entry name" value="ASPARTATE AMINOTRANSFERASE"/>
    <property type="match status" value="1"/>
</dbReference>
<dbReference type="InterPro" id="IPR015422">
    <property type="entry name" value="PyrdxlP-dep_Trfase_small"/>
</dbReference>
<dbReference type="InterPro" id="IPR004838">
    <property type="entry name" value="NHTrfase_class1_PyrdxlP-BS"/>
</dbReference>
<evidence type="ECO:0000313" key="8">
    <source>
        <dbReference type="EMBL" id="MFD2830603.1"/>
    </source>
</evidence>
<evidence type="ECO:0000256" key="6">
    <source>
        <dbReference type="RuleBase" id="RU000481"/>
    </source>
</evidence>
<dbReference type="PROSITE" id="PS00105">
    <property type="entry name" value="AA_TRANSFER_CLASS_1"/>
    <property type="match status" value="1"/>
</dbReference>
<dbReference type="EC" id="2.6.1.-" evidence="6"/>
<dbReference type="EMBL" id="JBHUOQ010000003">
    <property type="protein sequence ID" value="MFD2830603.1"/>
    <property type="molecule type" value="Genomic_DNA"/>
</dbReference>
<evidence type="ECO:0000256" key="4">
    <source>
        <dbReference type="ARBA" id="ARBA00022679"/>
    </source>
</evidence>
<name>A0ABW5WX02_9STAP</name>
<dbReference type="PRINTS" id="PR00753">
    <property type="entry name" value="ACCSYNTHASE"/>
</dbReference>
<dbReference type="CDD" id="cd00609">
    <property type="entry name" value="AAT_like"/>
    <property type="match status" value="1"/>
</dbReference>
<reference evidence="9" key="1">
    <citation type="journal article" date="2019" name="Int. J. Syst. Evol. Microbiol.">
        <title>The Global Catalogue of Microorganisms (GCM) 10K type strain sequencing project: providing services to taxonomists for standard genome sequencing and annotation.</title>
        <authorList>
            <consortium name="The Broad Institute Genomics Platform"/>
            <consortium name="The Broad Institute Genome Sequencing Center for Infectious Disease"/>
            <person name="Wu L."/>
            <person name="Ma J."/>
        </authorList>
    </citation>
    <scope>NUCLEOTIDE SEQUENCE [LARGE SCALE GENOMIC DNA]</scope>
    <source>
        <strain evidence="9">KCTC 33575</strain>
    </source>
</reference>
<dbReference type="InterPro" id="IPR004839">
    <property type="entry name" value="Aminotransferase_I/II_large"/>
</dbReference>
<dbReference type="Gene3D" id="3.40.640.10">
    <property type="entry name" value="Type I PLP-dependent aspartate aminotransferase-like (Major domain)"/>
    <property type="match status" value="1"/>
</dbReference>
<dbReference type="Proteomes" id="UP001597519">
    <property type="component" value="Unassembled WGS sequence"/>
</dbReference>
<comment type="caution">
    <text evidence="8">The sequence shown here is derived from an EMBL/GenBank/DDBJ whole genome shotgun (WGS) entry which is preliminary data.</text>
</comment>
<proteinExistence type="inferred from homology"/>
<gene>
    <name evidence="8" type="ORF">ACFSX4_09025</name>
</gene>
<comment type="cofactor">
    <cofactor evidence="1 6">
        <name>pyridoxal 5'-phosphate</name>
        <dbReference type="ChEBI" id="CHEBI:597326"/>
    </cofactor>
</comment>
<evidence type="ECO:0000259" key="7">
    <source>
        <dbReference type="Pfam" id="PF00155"/>
    </source>
</evidence>
<keyword evidence="4 6" id="KW-0808">Transferase</keyword>
<evidence type="ECO:0000256" key="3">
    <source>
        <dbReference type="ARBA" id="ARBA00022576"/>
    </source>
</evidence>
<dbReference type="GO" id="GO:0008483">
    <property type="term" value="F:transaminase activity"/>
    <property type="evidence" value="ECO:0007669"/>
    <property type="project" value="UniProtKB-KW"/>
</dbReference>
<evidence type="ECO:0000256" key="5">
    <source>
        <dbReference type="ARBA" id="ARBA00022898"/>
    </source>
</evidence>
<keyword evidence="5" id="KW-0663">Pyridoxal phosphate</keyword>
<dbReference type="Gene3D" id="3.90.1150.10">
    <property type="entry name" value="Aspartate Aminotransferase, domain 1"/>
    <property type="match status" value="1"/>
</dbReference>
<organism evidence="8 9">
    <name type="scientific">Corticicoccus populi</name>
    <dbReference type="NCBI Taxonomy" id="1812821"/>
    <lineage>
        <taxon>Bacteria</taxon>
        <taxon>Bacillati</taxon>
        <taxon>Bacillota</taxon>
        <taxon>Bacilli</taxon>
        <taxon>Bacillales</taxon>
        <taxon>Staphylococcaceae</taxon>
        <taxon>Corticicoccus</taxon>
    </lineage>
</organism>